<sequence>MKLKFIDERIKYQNQYKNQFNIDQQKYNPSGLIRIYERFKQNIYDILIMEKGEIDLKKFMNNNNQHFNRKLRFQFRYLNLYNFYINNNLQIEILNLKILLKQVINLNLLILDQQNRLQQFSKHLKQEHLSFRHQIIDVKIDYDFSVDICVFYEIL</sequence>
<keyword evidence="2" id="KW-1185">Reference proteome</keyword>
<evidence type="ECO:0000313" key="1">
    <source>
        <dbReference type="EMBL" id="CAD8094762.1"/>
    </source>
</evidence>
<accession>A0A8S1NRF7</accession>
<comment type="caution">
    <text evidence="1">The sequence shown here is derived from an EMBL/GenBank/DDBJ whole genome shotgun (WGS) entry which is preliminary data.</text>
</comment>
<dbReference type="Proteomes" id="UP000692954">
    <property type="component" value="Unassembled WGS sequence"/>
</dbReference>
<reference evidence="1" key="1">
    <citation type="submission" date="2021-01" db="EMBL/GenBank/DDBJ databases">
        <authorList>
            <consortium name="Genoscope - CEA"/>
            <person name="William W."/>
        </authorList>
    </citation>
    <scope>NUCLEOTIDE SEQUENCE</scope>
</reference>
<evidence type="ECO:0000313" key="2">
    <source>
        <dbReference type="Proteomes" id="UP000692954"/>
    </source>
</evidence>
<proteinExistence type="predicted"/>
<organism evidence="1 2">
    <name type="scientific">Paramecium sonneborni</name>
    <dbReference type="NCBI Taxonomy" id="65129"/>
    <lineage>
        <taxon>Eukaryota</taxon>
        <taxon>Sar</taxon>
        <taxon>Alveolata</taxon>
        <taxon>Ciliophora</taxon>
        <taxon>Intramacronucleata</taxon>
        <taxon>Oligohymenophorea</taxon>
        <taxon>Peniculida</taxon>
        <taxon>Parameciidae</taxon>
        <taxon>Paramecium</taxon>
    </lineage>
</organism>
<name>A0A8S1NRF7_9CILI</name>
<gene>
    <name evidence="1" type="ORF">PSON_ATCC_30995.1.T0630054</name>
</gene>
<dbReference type="EMBL" id="CAJJDN010000063">
    <property type="protein sequence ID" value="CAD8094762.1"/>
    <property type="molecule type" value="Genomic_DNA"/>
</dbReference>
<protein>
    <submittedName>
        <fullName evidence="1">Uncharacterized protein</fullName>
    </submittedName>
</protein>
<dbReference type="AlphaFoldDB" id="A0A8S1NRF7"/>